<dbReference type="Pfam" id="PF02811">
    <property type="entry name" value="PHP"/>
    <property type="match status" value="1"/>
</dbReference>
<dbReference type="InterPro" id="IPR003141">
    <property type="entry name" value="Pol/His_phosphatase_N"/>
</dbReference>
<dbReference type="GO" id="GO:0004534">
    <property type="term" value="F:5'-3' RNA exonuclease activity"/>
    <property type="evidence" value="ECO:0007669"/>
    <property type="project" value="TreeGrafter"/>
</dbReference>
<sequence>MKYQTRFEADLHCHTTASDGILTPEEVVKSAAEVGLKALAITDHDSINGWAEAEQAAAETGICLVKGIEINTDWVGKEVHILGYELQEGNEVLHTRLQELREKRVQRIRKILQKLEQLGITLTFEEVSQFVNGDSVGRPHVAQAMIRHGDAANLKDAFERFLKIGRPAYVPRYKLDPVEAIAIIREAGGVAVLAHPGSQCTEPEIAAWVDSGLQGIEVYHPDHGVEERNYFKALAERKSLLITGGSDFHGHAIKPGIKLGSWGVGMEAIQQIEQLRRKMT</sequence>
<dbReference type="RefSeq" id="WP_019226687.1">
    <property type="nucleotide sequence ID" value="NZ_CP046996.1"/>
</dbReference>
<evidence type="ECO:0000313" key="2">
    <source>
        <dbReference type="EMBL" id="QHA00278.1"/>
    </source>
</evidence>
<dbReference type="InterPro" id="IPR016195">
    <property type="entry name" value="Pol/histidinol_Pase-like"/>
</dbReference>
<dbReference type="GO" id="GO:0035312">
    <property type="term" value="F:5'-3' DNA exonuclease activity"/>
    <property type="evidence" value="ECO:0007669"/>
    <property type="project" value="TreeGrafter"/>
</dbReference>
<dbReference type="Gene3D" id="1.10.150.650">
    <property type="match status" value="1"/>
</dbReference>
<dbReference type="PANTHER" id="PTHR42924">
    <property type="entry name" value="EXONUCLEASE"/>
    <property type="match status" value="1"/>
</dbReference>
<reference evidence="2 3" key="1">
    <citation type="submission" date="2019-12" db="EMBL/GenBank/DDBJ databases">
        <title>Sequence classification of anaerobic respiratory reductive dehalogenases: First we see many, then we see few.</title>
        <authorList>
            <person name="Molenda O."/>
            <person name="Puentes Jacome L.A."/>
            <person name="Cao X."/>
            <person name="Nesbo C.L."/>
            <person name="Tang S."/>
            <person name="Morson N."/>
            <person name="Patron J."/>
            <person name="Lomheim L."/>
            <person name="Wishart D.S."/>
            <person name="Edwards E.A."/>
        </authorList>
    </citation>
    <scope>NUCLEOTIDE SEQUENCE [LARGE SCALE GENOMIC DNA]</scope>
    <source>
        <strain evidence="2 3">12DCA</strain>
    </source>
</reference>
<dbReference type="InterPro" id="IPR004013">
    <property type="entry name" value="PHP_dom"/>
</dbReference>
<dbReference type="Gene3D" id="3.20.20.140">
    <property type="entry name" value="Metal-dependent hydrolases"/>
    <property type="match status" value="1"/>
</dbReference>
<dbReference type="AlphaFoldDB" id="A0A857DI32"/>
<protein>
    <submittedName>
        <fullName evidence="2">PHP domain-containing protein</fullName>
    </submittedName>
</protein>
<feature type="domain" description="Polymerase/histidinol phosphatase N-terminal" evidence="1">
    <location>
        <begin position="9"/>
        <end position="74"/>
    </location>
</feature>
<dbReference type="Proteomes" id="UP000430508">
    <property type="component" value="Chromosome"/>
</dbReference>
<evidence type="ECO:0000259" key="1">
    <source>
        <dbReference type="SMART" id="SM00481"/>
    </source>
</evidence>
<dbReference type="CDD" id="cd07438">
    <property type="entry name" value="PHP_HisPPase_AMP"/>
    <property type="match status" value="1"/>
</dbReference>
<name>A0A857DI32_9FIRM</name>
<proteinExistence type="predicted"/>
<dbReference type="InterPro" id="IPR052018">
    <property type="entry name" value="PHP_domain"/>
</dbReference>
<gene>
    <name evidence="2" type="ORF">GQ588_06325</name>
</gene>
<accession>A0A857DI32</accession>
<organism evidence="2 3">
    <name type="scientific">Dehalobacter restrictus</name>
    <dbReference type="NCBI Taxonomy" id="55583"/>
    <lineage>
        <taxon>Bacteria</taxon>
        <taxon>Bacillati</taxon>
        <taxon>Bacillota</taxon>
        <taxon>Clostridia</taxon>
        <taxon>Eubacteriales</taxon>
        <taxon>Desulfitobacteriaceae</taxon>
        <taxon>Dehalobacter</taxon>
    </lineage>
</organism>
<dbReference type="PANTHER" id="PTHR42924:SF3">
    <property type="entry name" value="POLYMERASE_HISTIDINOL PHOSPHATASE N-TERMINAL DOMAIN-CONTAINING PROTEIN"/>
    <property type="match status" value="1"/>
</dbReference>
<dbReference type="SMART" id="SM00481">
    <property type="entry name" value="POLIIIAc"/>
    <property type="match status" value="1"/>
</dbReference>
<dbReference type="SUPFAM" id="SSF89550">
    <property type="entry name" value="PHP domain-like"/>
    <property type="match status" value="1"/>
</dbReference>
<dbReference type="EMBL" id="CP046996">
    <property type="protein sequence ID" value="QHA00278.1"/>
    <property type="molecule type" value="Genomic_DNA"/>
</dbReference>
<evidence type="ECO:0000313" key="3">
    <source>
        <dbReference type="Proteomes" id="UP000430508"/>
    </source>
</evidence>